<organism evidence="6 7">
    <name type="scientific">Tritonibacter aquimaris</name>
    <dbReference type="NCBI Taxonomy" id="2663379"/>
    <lineage>
        <taxon>Bacteria</taxon>
        <taxon>Pseudomonadati</taxon>
        <taxon>Pseudomonadota</taxon>
        <taxon>Alphaproteobacteria</taxon>
        <taxon>Rhodobacterales</taxon>
        <taxon>Paracoccaceae</taxon>
        <taxon>Tritonibacter</taxon>
    </lineage>
</organism>
<evidence type="ECO:0000256" key="2">
    <source>
        <dbReference type="ARBA" id="ARBA00023015"/>
    </source>
</evidence>
<keyword evidence="4" id="KW-0804">Transcription</keyword>
<evidence type="ECO:0000256" key="1">
    <source>
        <dbReference type="ARBA" id="ARBA00009437"/>
    </source>
</evidence>
<dbReference type="AlphaFoldDB" id="A0A844APT8"/>
<dbReference type="EMBL" id="WIXK01000004">
    <property type="protein sequence ID" value="MQY42803.1"/>
    <property type="molecule type" value="Genomic_DNA"/>
</dbReference>
<comment type="caution">
    <text evidence="6">The sequence shown here is derived from an EMBL/GenBank/DDBJ whole genome shotgun (WGS) entry which is preliminary data.</text>
</comment>
<dbReference type="InterPro" id="IPR036388">
    <property type="entry name" value="WH-like_DNA-bd_sf"/>
</dbReference>
<evidence type="ECO:0000256" key="4">
    <source>
        <dbReference type="ARBA" id="ARBA00023163"/>
    </source>
</evidence>
<dbReference type="InterPro" id="IPR050176">
    <property type="entry name" value="LTTR"/>
</dbReference>
<dbReference type="Proteomes" id="UP000436694">
    <property type="component" value="Unassembled WGS sequence"/>
</dbReference>
<accession>A0A844APT8</accession>
<dbReference type="GO" id="GO:0003677">
    <property type="term" value="F:DNA binding"/>
    <property type="evidence" value="ECO:0007669"/>
    <property type="project" value="UniProtKB-KW"/>
</dbReference>
<keyword evidence="3" id="KW-0238">DNA-binding</keyword>
<dbReference type="SUPFAM" id="SSF53850">
    <property type="entry name" value="Periplasmic binding protein-like II"/>
    <property type="match status" value="1"/>
</dbReference>
<sequence>MVRNLDITTLRSFVAVADNGGVTRAAGFLHLTQSAVSMQLKRLEELLGLELLDRSGRTIGLTPAGEQMLAYARRMVALNDEVMARLTDQAFEGEVNFGVPHDVVHPVIPRVLKLFNASYPRVRVNLVTTNTRHLKEEFGRGRFDLILTTETGAHEGAETIHQLPLRWVGAPGGTTWRQQPLQLGFSRNCIFRGIAVKVLDRADIPWEMALDSDSDRTVEATISADLAIGILLEGTQPDHQELIDSNGTLPRLPMQHINLYGAENAHAPFVDELAKLVRQGFEAMGPTSLRLAVG</sequence>
<dbReference type="Pfam" id="PF00126">
    <property type="entry name" value="HTH_1"/>
    <property type="match status" value="1"/>
</dbReference>
<dbReference type="SUPFAM" id="SSF46785">
    <property type="entry name" value="Winged helix' DNA-binding domain"/>
    <property type="match status" value="1"/>
</dbReference>
<dbReference type="FunFam" id="1.10.10.10:FF:000001">
    <property type="entry name" value="LysR family transcriptional regulator"/>
    <property type="match status" value="1"/>
</dbReference>
<feature type="domain" description="HTH lysR-type" evidence="5">
    <location>
        <begin position="5"/>
        <end position="62"/>
    </location>
</feature>
<dbReference type="RefSeq" id="WP_153547343.1">
    <property type="nucleotide sequence ID" value="NZ_WIXK01000004.1"/>
</dbReference>
<keyword evidence="2" id="KW-0805">Transcription regulation</keyword>
<dbReference type="InterPro" id="IPR000847">
    <property type="entry name" value="LysR_HTH_N"/>
</dbReference>
<evidence type="ECO:0000259" key="5">
    <source>
        <dbReference type="PROSITE" id="PS50931"/>
    </source>
</evidence>
<reference evidence="6 7" key="1">
    <citation type="submission" date="2019-10" db="EMBL/GenBank/DDBJ databases">
        <title>Epibacterium sp. nov., isolated from seawater.</title>
        <authorList>
            <person name="Zhang X."/>
            <person name="Li N."/>
        </authorList>
    </citation>
    <scope>NUCLEOTIDE SEQUENCE [LARGE SCALE GENOMIC DNA]</scope>
    <source>
        <strain evidence="6 7">SM1969</strain>
    </source>
</reference>
<name>A0A844APT8_9RHOB</name>
<evidence type="ECO:0000313" key="6">
    <source>
        <dbReference type="EMBL" id="MQY42803.1"/>
    </source>
</evidence>
<comment type="similarity">
    <text evidence="1">Belongs to the LysR transcriptional regulatory family.</text>
</comment>
<dbReference type="PANTHER" id="PTHR30579:SF7">
    <property type="entry name" value="HTH-TYPE TRANSCRIPTIONAL REGULATOR LRHA-RELATED"/>
    <property type="match status" value="1"/>
</dbReference>
<evidence type="ECO:0000256" key="3">
    <source>
        <dbReference type="ARBA" id="ARBA00023125"/>
    </source>
</evidence>
<dbReference type="PANTHER" id="PTHR30579">
    <property type="entry name" value="TRANSCRIPTIONAL REGULATOR"/>
    <property type="match status" value="1"/>
</dbReference>
<dbReference type="GO" id="GO:0003700">
    <property type="term" value="F:DNA-binding transcription factor activity"/>
    <property type="evidence" value="ECO:0007669"/>
    <property type="project" value="InterPro"/>
</dbReference>
<protein>
    <submittedName>
        <fullName evidence="6">LysR family transcriptional regulator</fullName>
    </submittedName>
</protein>
<evidence type="ECO:0000313" key="7">
    <source>
        <dbReference type="Proteomes" id="UP000436694"/>
    </source>
</evidence>
<dbReference type="Gene3D" id="3.40.190.10">
    <property type="entry name" value="Periplasmic binding protein-like II"/>
    <property type="match status" value="2"/>
</dbReference>
<dbReference type="PROSITE" id="PS50931">
    <property type="entry name" value="HTH_LYSR"/>
    <property type="match status" value="1"/>
</dbReference>
<dbReference type="Pfam" id="PF03466">
    <property type="entry name" value="LysR_substrate"/>
    <property type="match status" value="1"/>
</dbReference>
<dbReference type="PRINTS" id="PR00039">
    <property type="entry name" value="HTHLYSR"/>
</dbReference>
<dbReference type="Gene3D" id="1.10.10.10">
    <property type="entry name" value="Winged helix-like DNA-binding domain superfamily/Winged helix DNA-binding domain"/>
    <property type="match status" value="1"/>
</dbReference>
<gene>
    <name evidence="6" type="ORF">GG681_09130</name>
</gene>
<keyword evidence="7" id="KW-1185">Reference proteome</keyword>
<dbReference type="InterPro" id="IPR005119">
    <property type="entry name" value="LysR_subst-bd"/>
</dbReference>
<dbReference type="InterPro" id="IPR036390">
    <property type="entry name" value="WH_DNA-bd_sf"/>
</dbReference>
<proteinExistence type="inferred from homology"/>